<dbReference type="EMBL" id="JAHVHP010000001">
    <property type="protein sequence ID" value="MBY5950973.1"/>
    <property type="molecule type" value="Genomic_DNA"/>
</dbReference>
<protein>
    <submittedName>
        <fullName evidence="3">SRPBCC domain-containing protein</fullName>
    </submittedName>
</protein>
<name>A0ABS7N3R1_9BACT</name>
<dbReference type="Pfam" id="PF08327">
    <property type="entry name" value="AHSA1"/>
    <property type="match status" value="1"/>
</dbReference>
<evidence type="ECO:0000256" key="1">
    <source>
        <dbReference type="ARBA" id="ARBA00006817"/>
    </source>
</evidence>
<sequence>MESQNKWTSFSKRIHIQATMDQVYRAWACSSGIESWFLEQATYWDSSKQKRKGEELVQPGDSFTWKWHNWDFEEKGEILEANGKDRISFTFGAGGNVHIHLKESQWGVEVELTQDHIPTDEESKLNIFVGCSTGWTFWLTNLKAWLEYGITLHIKGLPQSETQNLVNS</sequence>
<evidence type="ECO:0000313" key="4">
    <source>
        <dbReference type="Proteomes" id="UP000766609"/>
    </source>
</evidence>
<dbReference type="Gene3D" id="3.30.530.20">
    <property type="match status" value="1"/>
</dbReference>
<dbReference type="InterPro" id="IPR023393">
    <property type="entry name" value="START-like_dom_sf"/>
</dbReference>
<gene>
    <name evidence="3" type="ORF">KUV23_08310</name>
</gene>
<keyword evidence="4" id="KW-1185">Reference proteome</keyword>
<comment type="caution">
    <text evidence="3">The sequence shown here is derived from an EMBL/GenBank/DDBJ whole genome shotgun (WGS) entry which is preliminary data.</text>
</comment>
<dbReference type="CDD" id="cd07814">
    <property type="entry name" value="SRPBCC_CalC_Aha1-like"/>
    <property type="match status" value="1"/>
</dbReference>
<dbReference type="RefSeq" id="WP_222583751.1">
    <property type="nucleotide sequence ID" value="NZ_JAHVHP010000001.1"/>
</dbReference>
<evidence type="ECO:0000259" key="2">
    <source>
        <dbReference type="Pfam" id="PF08327"/>
    </source>
</evidence>
<dbReference type="InterPro" id="IPR013538">
    <property type="entry name" value="ASHA1/2-like_C"/>
</dbReference>
<feature type="domain" description="Activator of Hsp90 ATPase homologue 1/2-like C-terminal" evidence="2">
    <location>
        <begin position="18"/>
        <end position="147"/>
    </location>
</feature>
<dbReference type="SUPFAM" id="SSF55961">
    <property type="entry name" value="Bet v1-like"/>
    <property type="match status" value="1"/>
</dbReference>
<evidence type="ECO:0000313" key="3">
    <source>
        <dbReference type="EMBL" id="MBY5950973.1"/>
    </source>
</evidence>
<comment type="similarity">
    <text evidence="1">Belongs to the AHA1 family.</text>
</comment>
<dbReference type="Proteomes" id="UP000766609">
    <property type="component" value="Unassembled WGS sequence"/>
</dbReference>
<organism evidence="3 4">
    <name type="scientific">Algoriphagus marincola</name>
    <dbReference type="NCBI Taxonomy" id="264027"/>
    <lineage>
        <taxon>Bacteria</taxon>
        <taxon>Pseudomonadati</taxon>
        <taxon>Bacteroidota</taxon>
        <taxon>Cytophagia</taxon>
        <taxon>Cytophagales</taxon>
        <taxon>Cyclobacteriaceae</taxon>
        <taxon>Algoriphagus</taxon>
    </lineage>
</organism>
<accession>A0ABS7N3R1</accession>
<reference evidence="3 4" key="1">
    <citation type="submission" date="2021-06" db="EMBL/GenBank/DDBJ databases">
        <title>44 bacteria genomes isolated from Dapeng, Shenzhen.</title>
        <authorList>
            <person name="Zheng W."/>
            <person name="Yu S."/>
            <person name="Huang Y."/>
        </authorList>
    </citation>
    <scope>NUCLEOTIDE SEQUENCE [LARGE SCALE GENOMIC DNA]</scope>
    <source>
        <strain evidence="3 4">DP5N14-6</strain>
    </source>
</reference>
<proteinExistence type="inferred from homology"/>